<reference evidence="5 6" key="1">
    <citation type="submission" date="2011-10" db="EMBL/GenBank/DDBJ databases">
        <title>The Noncontiguous Finished genome of Thermanaerovibrio velox DSM 12556.</title>
        <authorList>
            <consortium name="US DOE Joint Genome Institute (JGI-PGF)"/>
            <person name="Lucas S."/>
            <person name="Copeland A."/>
            <person name="Lapidus A."/>
            <person name="Glavina del Rio T."/>
            <person name="Dalin E."/>
            <person name="Tice H."/>
            <person name="Bruce D."/>
            <person name="Goodwin L."/>
            <person name="Pitluck S."/>
            <person name="Peters L."/>
            <person name="Mikhailova N."/>
            <person name="Teshima H."/>
            <person name="Kyrpides N."/>
            <person name="Mavromatis K."/>
            <person name="Ivanova N."/>
            <person name="Markowitz V."/>
            <person name="Cheng J.-F."/>
            <person name="Hugenholtz P."/>
            <person name="Woyke T."/>
            <person name="Wu D."/>
            <person name="Spring S."/>
            <person name="Brambilla E.-M."/>
            <person name="Klenk H.-P."/>
            <person name="Eisen J.A."/>
        </authorList>
    </citation>
    <scope>NUCLEOTIDE SEQUENCE [LARGE SCALE GENOMIC DNA]</scope>
    <source>
        <strain evidence="5 6">DSM 12556</strain>
    </source>
</reference>
<dbReference type="Proteomes" id="UP000005730">
    <property type="component" value="Chromosome"/>
</dbReference>
<dbReference type="RefSeq" id="WP_006583935.1">
    <property type="nucleotide sequence ID" value="NZ_CM001377.1"/>
</dbReference>
<proteinExistence type="inferred from homology"/>
<dbReference type="SUPFAM" id="SSF52518">
    <property type="entry name" value="Thiamin diphosphate-binding fold (THDP-binding)"/>
    <property type="match status" value="1"/>
</dbReference>
<keyword evidence="6" id="KW-1185">Reference proteome</keyword>
<gene>
    <name evidence="5" type="ORF">TheveDRAFT_1321</name>
</gene>
<protein>
    <submittedName>
        <fullName evidence="5">Transketolase, beta subunit</fullName>
    </submittedName>
</protein>
<evidence type="ECO:0000313" key="6">
    <source>
        <dbReference type="Proteomes" id="UP000005730"/>
    </source>
</evidence>
<comment type="similarity">
    <text evidence="2">Belongs to the transketolase family.</text>
</comment>
<dbReference type="PANTHER" id="PTHR47514">
    <property type="entry name" value="TRANSKETOLASE N-TERMINAL SECTION-RELATED"/>
    <property type="match status" value="1"/>
</dbReference>
<name>H0UNM6_9BACT</name>
<dbReference type="InterPro" id="IPR005474">
    <property type="entry name" value="Transketolase_N"/>
</dbReference>
<evidence type="ECO:0000256" key="3">
    <source>
        <dbReference type="ARBA" id="ARBA00023052"/>
    </source>
</evidence>
<keyword evidence="3" id="KW-0786">Thiamine pyrophosphate</keyword>
<dbReference type="EMBL" id="CM001377">
    <property type="protein sequence ID" value="EHM10441.1"/>
    <property type="molecule type" value="Genomic_DNA"/>
</dbReference>
<dbReference type="HOGENOM" id="CLU_009227_4_1_0"/>
<dbReference type="Pfam" id="PF00456">
    <property type="entry name" value="Transketolase_N"/>
    <property type="match status" value="1"/>
</dbReference>
<dbReference type="Gene3D" id="3.40.50.970">
    <property type="match status" value="1"/>
</dbReference>
<dbReference type="OrthoDB" id="8732661at2"/>
<accession>H0UNM6</accession>
<dbReference type="AlphaFoldDB" id="H0UNM6"/>
<sequence>MLSEERSKELISIAREVRKDVVRMIGLAKVGCLESSLALADLLVYLYWEALSVDPSNPRDLRRDRFILSKRRAAPVLYAVLARRGFFSREELWSFGRLGALLQGNPEYRRIPGLDAPSGPSGMGLGMAVGLSMSLQMDKMPCRTFCLMGDGELRDGTVWEAAFSASFRRLGGLVAVINVTDHGKEQWGPVDSVDTIKAKLESFGWTVAEGDGHDFMSMDATFRSIMGVDSPKAVILRTREAGGVLLPGGSSCRGPLSREDVDVAISSIESDGRRPSDERT</sequence>
<dbReference type="eggNOG" id="COG3959">
    <property type="taxonomic scope" value="Bacteria"/>
</dbReference>
<dbReference type="PANTHER" id="PTHR47514:SF1">
    <property type="entry name" value="TRANSKETOLASE N-TERMINAL SECTION-RELATED"/>
    <property type="match status" value="1"/>
</dbReference>
<dbReference type="STRING" id="926567.TheveDRAFT_1321"/>
<evidence type="ECO:0000313" key="5">
    <source>
        <dbReference type="EMBL" id="EHM10441.1"/>
    </source>
</evidence>
<evidence type="ECO:0000259" key="4">
    <source>
        <dbReference type="Pfam" id="PF00456"/>
    </source>
</evidence>
<dbReference type="InterPro" id="IPR029061">
    <property type="entry name" value="THDP-binding"/>
</dbReference>
<comment type="cofactor">
    <cofactor evidence="1">
        <name>thiamine diphosphate</name>
        <dbReference type="ChEBI" id="CHEBI:58937"/>
    </cofactor>
</comment>
<evidence type="ECO:0000256" key="1">
    <source>
        <dbReference type="ARBA" id="ARBA00001964"/>
    </source>
</evidence>
<evidence type="ECO:0000256" key="2">
    <source>
        <dbReference type="ARBA" id="ARBA00007131"/>
    </source>
</evidence>
<feature type="domain" description="Transketolase N-terminal" evidence="4">
    <location>
        <begin position="16"/>
        <end position="239"/>
    </location>
</feature>
<organism evidence="5 6">
    <name type="scientific">Thermanaerovibrio velox DSM 12556</name>
    <dbReference type="NCBI Taxonomy" id="926567"/>
    <lineage>
        <taxon>Bacteria</taxon>
        <taxon>Thermotogati</taxon>
        <taxon>Synergistota</taxon>
        <taxon>Synergistia</taxon>
        <taxon>Synergistales</taxon>
        <taxon>Synergistaceae</taxon>
        <taxon>Thermanaerovibrio</taxon>
    </lineage>
</organism>